<accession>A0A0R1YE95</accession>
<reference evidence="2 3" key="1">
    <citation type="journal article" date="2015" name="Genome Announc.">
        <title>Expanding the biotechnology potential of lactobacilli through comparative genomics of 213 strains and associated genera.</title>
        <authorList>
            <person name="Sun Z."/>
            <person name="Harris H.M."/>
            <person name="McCann A."/>
            <person name="Guo C."/>
            <person name="Argimon S."/>
            <person name="Zhang W."/>
            <person name="Yang X."/>
            <person name="Jeffery I.B."/>
            <person name="Cooney J.C."/>
            <person name="Kagawa T.F."/>
            <person name="Liu W."/>
            <person name="Song Y."/>
            <person name="Salvetti E."/>
            <person name="Wrobel A."/>
            <person name="Rasinkangas P."/>
            <person name="Parkhill J."/>
            <person name="Rea M.C."/>
            <person name="O'Sullivan O."/>
            <person name="Ritari J."/>
            <person name="Douillard F.P."/>
            <person name="Paul Ross R."/>
            <person name="Yang R."/>
            <person name="Briner A.E."/>
            <person name="Felis G.E."/>
            <person name="de Vos W.M."/>
            <person name="Barrangou R."/>
            <person name="Klaenhammer T.R."/>
            <person name="Caufield P.W."/>
            <person name="Cui Y."/>
            <person name="Zhang H."/>
            <person name="O'Toole P.W."/>
        </authorList>
    </citation>
    <scope>NUCLEOTIDE SEQUENCE [LARGE SCALE GENOMIC DNA]</scope>
    <source>
        <strain evidence="2 3">DSM 5661</strain>
    </source>
</reference>
<dbReference type="EMBL" id="AZGI01000012">
    <property type="protein sequence ID" value="KRM40674.1"/>
    <property type="molecule type" value="Genomic_DNA"/>
</dbReference>
<feature type="chain" id="PRO_5039355705" description="Surface layer protein A domain-containing protein" evidence="1">
    <location>
        <begin position="26"/>
        <end position="264"/>
    </location>
</feature>
<protein>
    <recommendedName>
        <fullName evidence="4">Surface layer protein A domain-containing protein</fullName>
    </recommendedName>
</protein>
<evidence type="ECO:0008006" key="4">
    <source>
        <dbReference type="Google" id="ProtNLM"/>
    </source>
</evidence>
<dbReference type="RefSeq" id="WP_025081372.1">
    <property type="nucleotide sequence ID" value="NZ_AZGI01000012.1"/>
</dbReference>
<keyword evidence="3" id="KW-1185">Reference proteome</keyword>
<name>A0A0R1YE95_9LACO</name>
<evidence type="ECO:0000256" key="1">
    <source>
        <dbReference type="SAM" id="SignalP"/>
    </source>
</evidence>
<sequence length="264" mass="30725">MKKKWIIALLASVTLFGGIGISVTAQNTQVVEAKTKKLKIHYYKKPVTKCLWDFSIGYSFYFKHGKEKRIVNDFAGYEATDNFKIIGYHYYKGKKYYVSKNHCFYPASAFNTTRPVVYTATSNDPIPVYESYKNNKKIRPYTGSTDGEGDQEYLMPHYTFLKRNGLRTVTVNGEKYYPIVSGMILFKDANSNHFYIGHFYFDKKTEYTDYYDYPIKSKKKLNNLKRDCYDKTSTWEGELIKASDLKKMATKGGVFDVYTMTLKN</sequence>
<dbReference type="Proteomes" id="UP000051223">
    <property type="component" value="Unassembled WGS sequence"/>
</dbReference>
<feature type="signal peptide" evidence="1">
    <location>
        <begin position="1"/>
        <end position="25"/>
    </location>
</feature>
<evidence type="ECO:0000313" key="3">
    <source>
        <dbReference type="Proteomes" id="UP000051223"/>
    </source>
</evidence>
<gene>
    <name evidence="2" type="ORF">FC39_GL000226</name>
</gene>
<comment type="caution">
    <text evidence="2">The sequence shown here is derived from an EMBL/GenBank/DDBJ whole genome shotgun (WGS) entry which is preliminary data.</text>
</comment>
<proteinExistence type="predicted"/>
<keyword evidence="1" id="KW-0732">Signal</keyword>
<evidence type="ECO:0000313" key="2">
    <source>
        <dbReference type="EMBL" id="KRM40674.1"/>
    </source>
</evidence>
<dbReference type="AlphaFoldDB" id="A0A0R1YE95"/>
<dbReference type="PATRIC" id="fig|1423754.3.peg.237"/>
<organism evidence="2 3">
    <name type="scientific">Lactobacillus hamsteri DSM 5661 = JCM 6256</name>
    <dbReference type="NCBI Taxonomy" id="1423754"/>
    <lineage>
        <taxon>Bacteria</taxon>
        <taxon>Bacillati</taxon>
        <taxon>Bacillota</taxon>
        <taxon>Bacilli</taxon>
        <taxon>Lactobacillales</taxon>
        <taxon>Lactobacillaceae</taxon>
        <taxon>Lactobacillus</taxon>
    </lineage>
</organism>